<evidence type="ECO:0000256" key="1">
    <source>
        <dbReference type="ARBA" id="ARBA00022617"/>
    </source>
</evidence>
<keyword evidence="2 4" id="KW-0479">Metal-binding</keyword>
<dbReference type="Pfam" id="PF13442">
    <property type="entry name" value="Cytochrome_CBB3"/>
    <property type="match status" value="1"/>
</dbReference>
<dbReference type="EMBL" id="SJPM01000006">
    <property type="protein sequence ID" value="TWT95536.1"/>
    <property type="molecule type" value="Genomic_DNA"/>
</dbReference>
<dbReference type="Pfam" id="PF00034">
    <property type="entry name" value="Cytochrom_C"/>
    <property type="match status" value="1"/>
</dbReference>
<evidence type="ECO:0000313" key="6">
    <source>
        <dbReference type="EMBL" id="TWT95536.1"/>
    </source>
</evidence>
<accession>A0A5C6A7W3</accession>
<protein>
    <submittedName>
        <fullName evidence="6">Cytochrome c</fullName>
    </submittedName>
</protein>
<keyword evidence="7" id="KW-1185">Reference proteome</keyword>
<proteinExistence type="predicted"/>
<evidence type="ECO:0000259" key="5">
    <source>
        <dbReference type="PROSITE" id="PS51007"/>
    </source>
</evidence>
<evidence type="ECO:0000256" key="2">
    <source>
        <dbReference type="ARBA" id="ARBA00022723"/>
    </source>
</evidence>
<dbReference type="GO" id="GO:0020037">
    <property type="term" value="F:heme binding"/>
    <property type="evidence" value="ECO:0007669"/>
    <property type="project" value="InterPro"/>
</dbReference>
<dbReference type="InterPro" id="IPR036909">
    <property type="entry name" value="Cyt_c-like_dom_sf"/>
</dbReference>
<dbReference type="GO" id="GO:0046872">
    <property type="term" value="F:metal ion binding"/>
    <property type="evidence" value="ECO:0007669"/>
    <property type="project" value="UniProtKB-KW"/>
</dbReference>
<comment type="caution">
    <text evidence="6">The sequence shown here is derived from an EMBL/GenBank/DDBJ whole genome shotgun (WGS) entry which is preliminary data.</text>
</comment>
<dbReference type="Proteomes" id="UP000316213">
    <property type="component" value="Unassembled WGS sequence"/>
</dbReference>
<evidence type="ECO:0000313" key="7">
    <source>
        <dbReference type="Proteomes" id="UP000316213"/>
    </source>
</evidence>
<name>A0A5C6A7W3_9BACT</name>
<keyword evidence="3 4" id="KW-0408">Iron</keyword>
<dbReference type="AlphaFoldDB" id="A0A5C6A7W3"/>
<sequence length="435" mass="47070">MVHSGATLRFQSSFLSVESMHSPKSRPPLAVFSVMAWVLFSSTGCREAPPQFQPNRVRAMSLEKSRSLPTEAALADVSAVVDQLFGTPAQPRWPADRMSNDAQGGLVSLDRLGQAAGGVTSDQADSHTGLYQEHCVICHGIAGSGAGPASRFQVPYPRDFRAGVFKWKSTPRNDKPTRDDLSRLLVHGVPGAPMPSFAIVPPSQREALIDYVIYLSVRGEVERELLARAVDELDYDETPPDEELRLTLVGRAEVAAAEEEEAIREGEQVINEVIEQTVQAWVDAEPSLVPPKPESAAADLAESIQRGREIFHGKVANCVGCHGPEGRGGLPTLDYDDWTKDFTTRIGITPADSAATKPFRKAGALPPRTIDPRVLAGGVLRGGHDPETIYRRIQHGIAGTPMPGVEVGDEIDPQMGLTPASAWDLVAYVRSLLHQ</sequence>
<organism evidence="6 7">
    <name type="scientific">Neorhodopirellula pilleata</name>
    <dbReference type="NCBI Taxonomy" id="2714738"/>
    <lineage>
        <taxon>Bacteria</taxon>
        <taxon>Pseudomonadati</taxon>
        <taxon>Planctomycetota</taxon>
        <taxon>Planctomycetia</taxon>
        <taxon>Pirellulales</taxon>
        <taxon>Pirellulaceae</taxon>
        <taxon>Neorhodopirellula</taxon>
    </lineage>
</organism>
<evidence type="ECO:0000256" key="4">
    <source>
        <dbReference type="PROSITE-ProRule" id="PRU00433"/>
    </source>
</evidence>
<feature type="domain" description="Cytochrome c" evidence="5">
    <location>
        <begin position="302"/>
        <end position="433"/>
    </location>
</feature>
<keyword evidence="1 4" id="KW-0349">Heme</keyword>
<evidence type="ECO:0000256" key="3">
    <source>
        <dbReference type="ARBA" id="ARBA00023004"/>
    </source>
</evidence>
<dbReference type="PROSITE" id="PS51007">
    <property type="entry name" value="CYTC"/>
    <property type="match status" value="2"/>
</dbReference>
<reference evidence="6 7" key="1">
    <citation type="submission" date="2019-02" db="EMBL/GenBank/DDBJ databases">
        <title>Deep-cultivation of Planctomycetes and their phenomic and genomic characterization uncovers novel biology.</title>
        <authorList>
            <person name="Wiegand S."/>
            <person name="Jogler M."/>
            <person name="Boedeker C."/>
            <person name="Pinto D."/>
            <person name="Vollmers J."/>
            <person name="Rivas-Marin E."/>
            <person name="Kohn T."/>
            <person name="Peeters S.H."/>
            <person name="Heuer A."/>
            <person name="Rast P."/>
            <person name="Oberbeckmann S."/>
            <person name="Bunk B."/>
            <person name="Jeske O."/>
            <person name="Meyerdierks A."/>
            <person name="Storesund J.E."/>
            <person name="Kallscheuer N."/>
            <person name="Luecker S."/>
            <person name="Lage O.M."/>
            <person name="Pohl T."/>
            <person name="Merkel B.J."/>
            <person name="Hornburger P."/>
            <person name="Mueller R.-W."/>
            <person name="Bruemmer F."/>
            <person name="Labrenz M."/>
            <person name="Spormann A.M."/>
            <person name="Op Den Camp H."/>
            <person name="Overmann J."/>
            <person name="Amann R."/>
            <person name="Jetten M.S.M."/>
            <person name="Mascher T."/>
            <person name="Medema M.H."/>
            <person name="Devos D.P."/>
            <person name="Kaster A.-K."/>
            <person name="Ovreas L."/>
            <person name="Rohde M."/>
            <person name="Galperin M.Y."/>
            <person name="Jogler C."/>
        </authorList>
    </citation>
    <scope>NUCLEOTIDE SEQUENCE [LARGE SCALE GENOMIC DNA]</scope>
    <source>
        <strain evidence="6 7">Pla100</strain>
    </source>
</reference>
<dbReference type="Gene3D" id="1.10.760.10">
    <property type="entry name" value="Cytochrome c-like domain"/>
    <property type="match status" value="2"/>
</dbReference>
<dbReference type="SUPFAM" id="SSF46626">
    <property type="entry name" value="Cytochrome c"/>
    <property type="match status" value="2"/>
</dbReference>
<dbReference type="GO" id="GO:0009055">
    <property type="term" value="F:electron transfer activity"/>
    <property type="evidence" value="ECO:0007669"/>
    <property type="project" value="InterPro"/>
</dbReference>
<feature type="domain" description="Cytochrome c" evidence="5">
    <location>
        <begin position="100"/>
        <end position="216"/>
    </location>
</feature>
<gene>
    <name evidence="6" type="ORF">Pla100_31770</name>
</gene>
<dbReference type="InterPro" id="IPR009056">
    <property type="entry name" value="Cyt_c-like_dom"/>
</dbReference>